<dbReference type="Gene3D" id="1.10.357.10">
    <property type="entry name" value="Tetracycline Repressor, domain 2"/>
    <property type="match status" value="1"/>
</dbReference>
<keyword evidence="3" id="KW-0804">Transcription</keyword>
<feature type="domain" description="HTH tetR-type" evidence="6">
    <location>
        <begin position="21"/>
        <end position="81"/>
    </location>
</feature>
<keyword evidence="8" id="KW-1185">Reference proteome</keyword>
<reference evidence="7" key="1">
    <citation type="submission" date="2021-03" db="EMBL/GenBank/DDBJ databases">
        <authorList>
            <person name="Kanchanasin P."/>
            <person name="Saeng-In P."/>
            <person name="Phongsopitanun W."/>
            <person name="Yuki M."/>
            <person name="Kudo T."/>
            <person name="Ohkuma M."/>
            <person name="Tanasupawat S."/>
        </authorList>
    </citation>
    <scope>NUCLEOTIDE SEQUENCE</scope>
    <source>
        <strain evidence="7">GKU 128</strain>
    </source>
</reference>
<evidence type="ECO:0000313" key="8">
    <source>
        <dbReference type="Proteomes" id="UP000669179"/>
    </source>
</evidence>
<name>A0A939PFK7_9ACTN</name>
<feature type="DNA-binding region" description="H-T-H motif" evidence="4">
    <location>
        <begin position="44"/>
        <end position="63"/>
    </location>
</feature>
<dbReference type="Pfam" id="PF00440">
    <property type="entry name" value="TetR_N"/>
    <property type="match status" value="1"/>
</dbReference>
<comment type="caution">
    <text evidence="7">The sequence shown here is derived from an EMBL/GenBank/DDBJ whole genome shotgun (WGS) entry which is preliminary data.</text>
</comment>
<accession>A0A939PFK7</accession>
<dbReference type="SUPFAM" id="SSF46689">
    <property type="entry name" value="Homeodomain-like"/>
    <property type="match status" value="1"/>
</dbReference>
<sequence length="209" mass="23076">MSEKVNPPRRYDSSRRRAQAARTRQDILDAARDSFVERGFGGTTLSGVAKAAGVAVETIYRSFDGKAGLFCEVVEDASLTRLRPEYEAILDEPDPRRRLAIYAAAQPAVQARIGPLIRVLNEASAADTEIQKISDDLQQQRLAGMERLARLLDEAGVLRAGLTVEDARDVLWTITSNATHDLLVTRRGWTGEHYGAWLGDTLARLLLTD</sequence>
<dbReference type="PROSITE" id="PS50977">
    <property type="entry name" value="HTH_TETR_2"/>
    <property type="match status" value="1"/>
</dbReference>
<evidence type="ECO:0000259" key="6">
    <source>
        <dbReference type="PROSITE" id="PS50977"/>
    </source>
</evidence>
<protein>
    <submittedName>
        <fullName evidence="7">TetR/AcrR family transcriptional regulator</fullName>
    </submittedName>
</protein>
<dbReference type="PRINTS" id="PR00455">
    <property type="entry name" value="HTHTETR"/>
</dbReference>
<keyword evidence="2 4" id="KW-0238">DNA-binding</keyword>
<gene>
    <name evidence="7" type="ORF">J4573_18965</name>
</gene>
<keyword evidence="1" id="KW-0805">Transcription regulation</keyword>
<evidence type="ECO:0000256" key="5">
    <source>
        <dbReference type="SAM" id="MobiDB-lite"/>
    </source>
</evidence>
<proteinExistence type="predicted"/>
<dbReference type="PANTHER" id="PTHR30055:SF234">
    <property type="entry name" value="HTH-TYPE TRANSCRIPTIONAL REGULATOR BETI"/>
    <property type="match status" value="1"/>
</dbReference>
<dbReference type="GO" id="GO:0000976">
    <property type="term" value="F:transcription cis-regulatory region binding"/>
    <property type="evidence" value="ECO:0007669"/>
    <property type="project" value="TreeGrafter"/>
</dbReference>
<dbReference type="InterPro" id="IPR050109">
    <property type="entry name" value="HTH-type_TetR-like_transc_reg"/>
</dbReference>
<evidence type="ECO:0000313" key="7">
    <source>
        <dbReference type="EMBL" id="MBO2449193.1"/>
    </source>
</evidence>
<evidence type="ECO:0000256" key="1">
    <source>
        <dbReference type="ARBA" id="ARBA00023015"/>
    </source>
</evidence>
<dbReference type="InterPro" id="IPR001647">
    <property type="entry name" value="HTH_TetR"/>
</dbReference>
<evidence type="ECO:0000256" key="4">
    <source>
        <dbReference type="PROSITE-ProRule" id="PRU00335"/>
    </source>
</evidence>
<organism evidence="7 8">
    <name type="scientific">Actinomadura barringtoniae</name>
    <dbReference type="NCBI Taxonomy" id="1427535"/>
    <lineage>
        <taxon>Bacteria</taxon>
        <taxon>Bacillati</taxon>
        <taxon>Actinomycetota</taxon>
        <taxon>Actinomycetes</taxon>
        <taxon>Streptosporangiales</taxon>
        <taxon>Thermomonosporaceae</taxon>
        <taxon>Actinomadura</taxon>
    </lineage>
</organism>
<dbReference type="Proteomes" id="UP000669179">
    <property type="component" value="Unassembled WGS sequence"/>
</dbReference>
<evidence type="ECO:0000256" key="3">
    <source>
        <dbReference type="ARBA" id="ARBA00023163"/>
    </source>
</evidence>
<dbReference type="PANTHER" id="PTHR30055">
    <property type="entry name" value="HTH-TYPE TRANSCRIPTIONAL REGULATOR RUTR"/>
    <property type="match status" value="1"/>
</dbReference>
<dbReference type="GO" id="GO:0003700">
    <property type="term" value="F:DNA-binding transcription factor activity"/>
    <property type="evidence" value="ECO:0007669"/>
    <property type="project" value="TreeGrafter"/>
</dbReference>
<dbReference type="EMBL" id="JAGEOJ010000007">
    <property type="protein sequence ID" value="MBO2449193.1"/>
    <property type="molecule type" value="Genomic_DNA"/>
</dbReference>
<evidence type="ECO:0000256" key="2">
    <source>
        <dbReference type="ARBA" id="ARBA00023125"/>
    </source>
</evidence>
<dbReference type="InterPro" id="IPR009057">
    <property type="entry name" value="Homeodomain-like_sf"/>
</dbReference>
<feature type="region of interest" description="Disordered" evidence="5">
    <location>
        <begin position="1"/>
        <end position="23"/>
    </location>
</feature>
<dbReference type="AlphaFoldDB" id="A0A939PFK7"/>
<dbReference type="RefSeq" id="WP_208257054.1">
    <property type="nucleotide sequence ID" value="NZ_JAGEOJ010000007.1"/>
</dbReference>